<reference key="2">
    <citation type="submission" date="2011-10" db="EMBL/GenBank/DDBJ databases">
        <title>The genome and transcriptome sequence of Clonorchis sinensis provide insights into the carcinogenic liver fluke.</title>
        <authorList>
            <person name="Wang X."/>
            <person name="Huang Y."/>
            <person name="Chen W."/>
            <person name="Liu H."/>
            <person name="Guo L."/>
            <person name="Chen Y."/>
            <person name="Luo F."/>
            <person name="Zhou W."/>
            <person name="Sun J."/>
            <person name="Mao Q."/>
            <person name="Liang P."/>
            <person name="Zhou C."/>
            <person name="Tian Y."/>
            <person name="Men J."/>
            <person name="Lv X."/>
            <person name="Huang L."/>
            <person name="Zhou J."/>
            <person name="Hu Y."/>
            <person name="Li R."/>
            <person name="Zhang F."/>
            <person name="Lei H."/>
            <person name="Li X."/>
            <person name="Hu X."/>
            <person name="Liang C."/>
            <person name="Xu J."/>
            <person name="Wu Z."/>
            <person name="Yu X."/>
        </authorList>
    </citation>
    <scope>NUCLEOTIDE SEQUENCE</scope>
    <source>
        <strain>Henan</strain>
    </source>
</reference>
<name>G7Y794_CLOSI</name>
<proteinExistence type="predicted"/>
<protein>
    <submittedName>
        <fullName evidence="1">Uncharacterized protein</fullName>
    </submittedName>
</protein>
<evidence type="ECO:0000313" key="2">
    <source>
        <dbReference type="Proteomes" id="UP000008909"/>
    </source>
</evidence>
<dbReference type="Proteomes" id="UP000008909">
    <property type="component" value="Unassembled WGS sequence"/>
</dbReference>
<sequence length="433" mass="48708">MRLPGAAHSVAWIHHKRESQLGPRLVKIKRGKSPDLPQAVFSRCSAARSSINQNKSCVLSRSVQRDNGSGRNRENFGNMGAIVISKTRAIRNGKVLSRRNEFHSEVGLLVKENELGQILLTSYAPNYINVFRRPNGCTFFRPGQKQELNSVNTFACSDVKIQMRPTCVGGVVVTRSPRMSDVRGSNPGTATGYALLMSPNKSGTRVQCFPLVWTHRNNYARTGGRPFKREWQLSPKKIETGRGLSKNFQQPYEQCIRDSQNKGNFNIVVSVIGFVQSETAVLSRQLSPKKIETGRGLSKNFQQPYEQCIRDMKRLYSAGISTQCGLVHTEQQHVVSPKSQCLTVQPDLEPVYMHYCGELDEDSVGGRENQWNAISLFHRKRTEAQIPRSGDLTVDESRRISATWPLDYLVTLKVNPTRNALRTIGLNENFRCT</sequence>
<gene>
    <name evidence="1" type="ORF">CLF_102086</name>
</gene>
<keyword evidence="2" id="KW-1185">Reference proteome</keyword>
<reference evidence="1" key="1">
    <citation type="journal article" date="2011" name="Genome Biol.">
        <title>The draft genome of the carcinogenic human liver fluke Clonorchis sinensis.</title>
        <authorList>
            <person name="Wang X."/>
            <person name="Chen W."/>
            <person name="Huang Y."/>
            <person name="Sun J."/>
            <person name="Men J."/>
            <person name="Liu H."/>
            <person name="Luo F."/>
            <person name="Guo L."/>
            <person name="Lv X."/>
            <person name="Deng C."/>
            <person name="Zhou C."/>
            <person name="Fan Y."/>
            <person name="Li X."/>
            <person name="Huang L."/>
            <person name="Hu Y."/>
            <person name="Liang C."/>
            <person name="Hu X."/>
            <person name="Xu J."/>
            <person name="Yu X."/>
        </authorList>
    </citation>
    <scope>NUCLEOTIDE SEQUENCE [LARGE SCALE GENOMIC DNA]</scope>
    <source>
        <strain evidence="1">Henan</strain>
    </source>
</reference>
<dbReference type="EMBL" id="DF142912">
    <property type="protein sequence ID" value="GAA48829.1"/>
    <property type="molecule type" value="Genomic_DNA"/>
</dbReference>
<dbReference type="AlphaFoldDB" id="G7Y794"/>
<organism evidence="1 2">
    <name type="scientific">Clonorchis sinensis</name>
    <name type="common">Chinese liver fluke</name>
    <dbReference type="NCBI Taxonomy" id="79923"/>
    <lineage>
        <taxon>Eukaryota</taxon>
        <taxon>Metazoa</taxon>
        <taxon>Spiralia</taxon>
        <taxon>Lophotrochozoa</taxon>
        <taxon>Platyhelminthes</taxon>
        <taxon>Trematoda</taxon>
        <taxon>Digenea</taxon>
        <taxon>Opisthorchiida</taxon>
        <taxon>Opisthorchiata</taxon>
        <taxon>Opisthorchiidae</taxon>
        <taxon>Clonorchis</taxon>
    </lineage>
</organism>
<evidence type="ECO:0000313" key="1">
    <source>
        <dbReference type="EMBL" id="GAA48829.1"/>
    </source>
</evidence>
<accession>G7Y794</accession>